<dbReference type="NCBIfam" id="TIGR00305">
    <property type="entry name" value="putative toxin-antitoxin system toxin component, PIN family"/>
    <property type="match status" value="1"/>
</dbReference>
<dbReference type="SUPFAM" id="SSF88723">
    <property type="entry name" value="PIN domain-like"/>
    <property type="match status" value="1"/>
</dbReference>
<evidence type="ECO:0000313" key="2">
    <source>
        <dbReference type="EMBL" id="GCC51383.1"/>
    </source>
</evidence>
<dbReference type="PANTHER" id="PTHR34610:SF3">
    <property type="entry name" value="SSL7007 PROTEIN"/>
    <property type="match status" value="1"/>
</dbReference>
<dbReference type="InterPro" id="IPR002850">
    <property type="entry name" value="PIN_toxin-like"/>
</dbReference>
<evidence type="ECO:0000259" key="1">
    <source>
        <dbReference type="SMART" id="SM00670"/>
    </source>
</evidence>
<comment type="caution">
    <text evidence="2">The sequence shown here is derived from an EMBL/GenBank/DDBJ whole genome shotgun (WGS) entry which is preliminary data.</text>
</comment>
<dbReference type="PANTHER" id="PTHR34610">
    <property type="entry name" value="SSL7007 PROTEIN"/>
    <property type="match status" value="1"/>
</dbReference>
<dbReference type="RefSeq" id="WP_127122050.1">
    <property type="nucleotide sequence ID" value="NZ_BHXQ01000003.1"/>
</dbReference>
<sequence>MPKQKPSKVIIDTNLWISFLIGKELQNLKDLIVTEKIQLISTEQLISELRIVVNRPKLQKYFDKEKVTELISLLNIVSEKVKIKKIESICRDPKDDFLLALSKQSKANYLVTGDKDLLEIKIYGRTEIITVKKFIVKIN</sequence>
<dbReference type="AlphaFoldDB" id="A0A401U904"/>
<reference evidence="2 3" key="1">
    <citation type="submission" date="2018-11" db="EMBL/GenBank/DDBJ databases">
        <title>Chryseotalea sanarue gen. nov., sp., nov., a member of the family Cytophagaceae, isolated from a brackish lake in Hamamatsu Japan.</title>
        <authorList>
            <person name="Maejima Y."/>
            <person name="Iino T."/>
            <person name="Muraguchi Y."/>
            <person name="Fukuda K."/>
            <person name="Ohkuma M."/>
            <person name="Moriuchi R."/>
            <person name="Dohra H."/>
            <person name="Kimbara K."/>
            <person name="Shintani M."/>
        </authorList>
    </citation>
    <scope>NUCLEOTIDE SEQUENCE [LARGE SCALE GENOMIC DNA]</scope>
    <source>
        <strain evidence="2 3">Ys</strain>
    </source>
</reference>
<evidence type="ECO:0000313" key="3">
    <source>
        <dbReference type="Proteomes" id="UP000288227"/>
    </source>
</evidence>
<dbReference type="EMBL" id="BHXQ01000003">
    <property type="protein sequence ID" value="GCC51383.1"/>
    <property type="molecule type" value="Genomic_DNA"/>
</dbReference>
<dbReference type="OrthoDB" id="597986at2"/>
<organism evidence="2 3">
    <name type="scientific">Chryseotalea sanaruensis</name>
    <dbReference type="NCBI Taxonomy" id="2482724"/>
    <lineage>
        <taxon>Bacteria</taxon>
        <taxon>Pseudomonadati</taxon>
        <taxon>Bacteroidota</taxon>
        <taxon>Cytophagia</taxon>
        <taxon>Cytophagales</taxon>
        <taxon>Chryseotaleaceae</taxon>
        <taxon>Chryseotalea</taxon>
    </lineage>
</organism>
<accession>A0A401U904</accession>
<proteinExistence type="predicted"/>
<dbReference type="InterPro" id="IPR002716">
    <property type="entry name" value="PIN_dom"/>
</dbReference>
<gene>
    <name evidence="2" type="ORF">SanaruYs_16080</name>
</gene>
<protein>
    <submittedName>
        <fullName evidence="2">Putative toxin-antitoxin system toxin component, PIN family</fullName>
    </submittedName>
</protein>
<keyword evidence="3" id="KW-1185">Reference proteome</keyword>
<dbReference type="InterPro" id="IPR029060">
    <property type="entry name" value="PIN-like_dom_sf"/>
</dbReference>
<name>A0A401U904_9BACT</name>
<dbReference type="Proteomes" id="UP000288227">
    <property type="component" value="Unassembled WGS sequence"/>
</dbReference>
<dbReference type="SMART" id="SM00670">
    <property type="entry name" value="PINc"/>
    <property type="match status" value="1"/>
</dbReference>
<feature type="domain" description="PIN" evidence="1">
    <location>
        <begin position="7"/>
        <end position="119"/>
    </location>
</feature>
<dbReference type="Pfam" id="PF13470">
    <property type="entry name" value="PIN_3"/>
    <property type="match status" value="1"/>
</dbReference>